<protein>
    <submittedName>
        <fullName evidence="1">Cl9363_1</fullName>
    </submittedName>
</protein>
<accession>A0A0A8Z775</accession>
<dbReference type="EMBL" id="GBRH01264362">
    <property type="protein sequence ID" value="JAD33533.1"/>
    <property type="molecule type" value="Transcribed_RNA"/>
</dbReference>
<dbReference type="AlphaFoldDB" id="A0A0A8Z775"/>
<dbReference type="Gene3D" id="3.40.50.720">
    <property type="entry name" value="NAD(P)-binding Rossmann-like Domain"/>
    <property type="match status" value="1"/>
</dbReference>
<proteinExistence type="predicted"/>
<sequence>MDSVLSQGQQVEFFNDEFRCPVYVKDMVDVILSLTRAWLSDGKNVQVLLNVGGPDRVSRLQMAESVADVRGCNHSIIKSVSAASVLIFSLCWIVPLEHAYCISVC</sequence>
<evidence type="ECO:0000313" key="1">
    <source>
        <dbReference type="EMBL" id="JAD33533.1"/>
    </source>
</evidence>
<dbReference type="PANTHER" id="PTHR43242:SF1">
    <property type="entry name" value="NAD(P)-BINDING ROSSMANN-FOLD SUPERFAMILY PROTEIN"/>
    <property type="match status" value="1"/>
</dbReference>
<name>A0A0A8Z775_ARUDO</name>
<dbReference type="InterPro" id="IPR036291">
    <property type="entry name" value="NAD(P)-bd_dom_sf"/>
</dbReference>
<organism evidence="1">
    <name type="scientific">Arundo donax</name>
    <name type="common">Giant reed</name>
    <name type="synonym">Donax arundinaceus</name>
    <dbReference type="NCBI Taxonomy" id="35708"/>
    <lineage>
        <taxon>Eukaryota</taxon>
        <taxon>Viridiplantae</taxon>
        <taxon>Streptophyta</taxon>
        <taxon>Embryophyta</taxon>
        <taxon>Tracheophyta</taxon>
        <taxon>Spermatophyta</taxon>
        <taxon>Magnoliopsida</taxon>
        <taxon>Liliopsida</taxon>
        <taxon>Poales</taxon>
        <taxon>Poaceae</taxon>
        <taxon>PACMAD clade</taxon>
        <taxon>Arundinoideae</taxon>
        <taxon>Arundineae</taxon>
        <taxon>Arundo</taxon>
    </lineage>
</organism>
<reference evidence="1" key="2">
    <citation type="journal article" date="2015" name="Data Brief">
        <title>Shoot transcriptome of the giant reed, Arundo donax.</title>
        <authorList>
            <person name="Barrero R.A."/>
            <person name="Guerrero F.D."/>
            <person name="Moolhuijzen P."/>
            <person name="Goolsby J.A."/>
            <person name="Tidwell J."/>
            <person name="Bellgard S.E."/>
            <person name="Bellgard M.I."/>
        </authorList>
    </citation>
    <scope>NUCLEOTIDE SEQUENCE</scope>
    <source>
        <tissue evidence="1">Shoot tissue taken approximately 20 cm above the soil surface</tissue>
    </source>
</reference>
<dbReference type="PANTHER" id="PTHR43242">
    <property type="entry name" value="NAD(P)-BINDING ROSSMANN-FOLD SUPERFAMILY PROTEIN"/>
    <property type="match status" value="1"/>
</dbReference>
<reference evidence="1" key="1">
    <citation type="submission" date="2014-09" db="EMBL/GenBank/DDBJ databases">
        <authorList>
            <person name="Magalhaes I.L.F."/>
            <person name="Oliveira U."/>
            <person name="Santos F.R."/>
            <person name="Vidigal T.H.D.A."/>
            <person name="Brescovit A.D."/>
            <person name="Santos A.J."/>
        </authorList>
    </citation>
    <scope>NUCLEOTIDE SEQUENCE</scope>
    <source>
        <tissue evidence="1">Shoot tissue taken approximately 20 cm above the soil surface</tissue>
    </source>
</reference>
<dbReference type="SUPFAM" id="SSF51735">
    <property type="entry name" value="NAD(P)-binding Rossmann-fold domains"/>
    <property type="match status" value="1"/>
</dbReference>